<feature type="domain" description="Methyltransferase" evidence="1">
    <location>
        <begin position="40"/>
        <end position="135"/>
    </location>
</feature>
<organism evidence="2 3">
    <name type="scientific">Dehalogenimonas etheniformans</name>
    <dbReference type="NCBI Taxonomy" id="1536648"/>
    <lineage>
        <taxon>Bacteria</taxon>
        <taxon>Bacillati</taxon>
        <taxon>Chloroflexota</taxon>
        <taxon>Dehalococcoidia</taxon>
        <taxon>Dehalococcoidales</taxon>
        <taxon>Dehalococcoidaceae</taxon>
        <taxon>Dehalogenimonas</taxon>
    </lineage>
</organism>
<dbReference type="InterPro" id="IPR029063">
    <property type="entry name" value="SAM-dependent_MTases_sf"/>
</dbReference>
<proteinExistence type="predicted"/>
<evidence type="ECO:0000259" key="1">
    <source>
        <dbReference type="Pfam" id="PF13649"/>
    </source>
</evidence>
<gene>
    <name evidence="2" type="ORF">JP09_004260</name>
</gene>
<protein>
    <submittedName>
        <fullName evidence="2">Class I SAM-dependent methyltransferase</fullName>
    </submittedName>
</protein>
<evidence type="ECO:0000313" key="3">
    <source>
        <dbReference type="Proteomes" id="UP000235653"/>
    </source>
</evidence>
<reference evidence="2 3" key="1">
    <citation type="journal article" date="2017" name="ISME J.">
        <title>Grape pomace compost harbors organohalide-respiring Dehalogenimonas species with novel reductive dehalogenase genes.</title>
        <authorList>
            <person name="Yang Y."/>
            <person name="Higgins S.A."/>
            <person name="Yan J."/>
            <person name="Simsir B."/>
            <person name="Chourey K."/>
            <person name="Iyer R."/>
            <person name="Hettich R.L."/>
            <person name="Baldwin B."/>
            <person name="Ogles D.M."/>
            <person name="Loffler F.E."/>
        </authorList>
    </citation>
    <scope>NUCLEOTIDE SEQUENCE [LARGE SCALE GENOMIC DNA]</scope>
    <source>
        <strain evidence="2 3">GP</strain>
    </source>
</reference>
<dbReference type="InterPro" id="IPR041698">
    <property type="entry name" value="Methyltransf_25"/>
</dbReference>
<dbReference type="AlphaFoldDB" id="A0A2P5P833"/>
<dbReference type="RefSeq" id="WP_102331869.1">
    <property type="nucleotide sequence ID" value="NZ_CP058566.2"/>
</dbReference>
<dbReference type="Proteomes" id="UP000235653">
    <property type="component" value="Unassembled WGS sequence"/>
</dbReference>
<keyword evidence="2" id="KW-0489">Methyltransferase</keyword>
<comment type="caution">
    <text evidence="2">The sequence shown here is derived from an EMBL/GenBank/DDBJ whole genome shotgun (WGS) entry which is preliminary data.</text>
</comment>
<keyword evidence="3" id="KW-1185">Reference proteome</keyword>
<dbReference type="GO" id="GO:0032259">
    <property type="term" value="P:methylation"/>
    <property type="evidence" value="ECO:0007669"/>
    <property type="project" value="UniProtKB-KW"/>
</dbReference>
<dbReference type="CDD" id="cd02440">
    <property type="entry name" value="AdoMet_MTases"/>
    <property type="match status" value="1"/>
</dbReference>
<keyword evidence="2" id="KW-0808">Transferase</keyword>
<dbReference type="EMBL" id="JQAN02000007">
    <property type="protein sequence ID" value="PPD58462.1"/>
    <property type="molecule type" value="Genomic_DNA"/>
</dbReference>
<dbReference type="OrthoDB" id="9792690at2"/>
<dbReference type="Gene3D" id="3.40.50.150">
    <property type="entry name" value="Vaccinia Virus protein VP39"/>
    <property type="match status" value="1"/>
</dbReference>
<accession>A0A2P5P833</accession>
<dbReference type="GO" id="GO:0008168">
    <property type="term" value="F:methyltransferase activity"/>
    <property type="evidence" value="ECO:0007669"/>
    <property type="project" value="UniProtKB-KW"/>
</dbReference>
<dbReference type="SUPFAM" id="SSF53335">
    <property type="entry name" value="S-adenosyl-L-methionine-dependent methyltransferases"/>
    <property type="match status" value="1"/>
</dbReference>
<name>A0A2P5P833_9CHLR</name>
<evidence type="ECO:0000313" key="2">
    <source>
        <dbReference type="EMBL" id="PPD58462.1"/>
    </source>
</evidence>
<sequence>MEFFDLMSISHRYMEILNPSTPEKIIKLGKLLQLGRGSRVIDFGCGCAEHLTLWAEEFGIGGVGIDICEDFCDRARKKLALRGLSDKIEIVCSNGADYVFEEGAFDAATCIGATFIFGDYQKTVQILKRAVHQNGRLGIGETHWLSNWIDPEYAQKQTTTNTESALARLTRDEGFELEYIIRASSDDWDRYISDSWYGFIRWLEENPMHPDYEQVQKYFRSDQDDYLRFQRQYMGWAMYCLAPMNSY</sequence>
<dbReference type="Pfam" id="PF13649">
    <property type="entry name" value="Methyltransf_25"/>
    <property type="match status" value="1"/>
</dbReference>